<proteinExistence type="inferred from homology"/>
<dbReference type="GO" id="GO:0050136">
    <property type="term" value="F:NADH dehydrogenase (quinone) (non-electrogenic) activity"/>
    <property type="evidence" value="ECO:0007669"/>
    <property type="project" value="UniProtKB-UniRule"/>
</dbReference>
<sequence length="487" mass="52324">MDSIQIPPIDFRLIAPLLVVTTWAMVLLLVDVFAIPANRKKLTGYLAIAGLVVAGLVAIPLWDVSGSTFSNMVVLDRYSLILTWIFLIIGALTITMALDYLPRHGIEQGEFYPLIMFAVAGMILMAQGTDLIVLFLGVELLSITLYILTGFAYPRLTSEEAAMKYLVLGAFAAGFFIYGIALTYGAVGTTNLALIAERLADPAAETNQLLLLAGASLILITFAFKVALVPFHMWTPDVYEGSPTPVAAFMSVGTKGASFAALLRILVTALPALEPFWLPVLGMLAALTMIIGNLGALSQTNVKRMLAYSSVGHAGYILLSIMVVSERGAQAFLFYTLAYTLTNLGAFAVVIALEQRSNATWSLDDFTGLYKRQPLLALAMAVFMFSLAGVPPTAGFMAKFYVFTTAYEGGLGWLVLIGVLTSALAVFFYLRVVIRMFMHEPQGELEPTLDRGLSADIAIAGGLTLLFGIVPAPIIFLVERSLVAAGG</sequence>
<feature type="transmembrane region" description="Helical" evidence="6">
    <location>
        <begin position="132"/>
        <end position="153"/>
    </location>
</feature>
<evidence type="ECO:0000259" key="8">
    <source>
        <dbReference type="Pfam" id="PF00361"/>
    </source>
</evidence>
<evidence type="ECO:0000256" key="5">
    <source>
        <dbReference type="ARBA" id="ARBA00023136"/>
    </source>
</evidence>
<dbReference type="GO" id="GO:0008137">
    <property type="term" value="F:NADH dehydrogenase (ubiquinone) activity"/>
    <property type="evidence" value="ECO:0007669"/>
    <property type="project" value="InterPro"/>
</dbReference>
<name>A0A2H3KSA7_9CHLR</name>
<comment type="subunit">
    <text evidence="6">NDH-1 is composed of 14 different subunits. Subunits NuoA, H, J, K, L, M, N constitute the membrane sector of the complex.</text>
</comment>
<keyword evidence="10" id="KW-1185">Reference proteome</keyword>
<dbReference type="GO" id="GO:0048038">
    <property type="term" value="F:quinone binding"/>
    <property type="evidence" value="ECO:0007669"/>
    <property type="project" value="UniProtKB-KW"/>
</dbReference>
<evidence type="ECO:0000256" key="6">
    <source>
        <dbReference type="HAMAP-Rule" id="MF_00445"/>
    </source>
</evidence>
<feature type="domain" description="NADH:quinone oxidoreductase/Mrp antiporter transmembrane" evidence="8">
    <location>
        <begin position="129"/>
        <end position="424"/>
    </location>
</feature>
<evidence type="ECO:0000256" key="7">
    <source>
        <dbReference type="RuleBase" id="RU000320"/>
    </source>
</evidence>
<evidence type="ECO:0000256" key="3">
    <source>
        <dbReference type="ARBA" id="ARBA00022692"/>
    </source>
</evidence>
<feature type="transmembrane region" description="Helical" evidence="6">
    <location>
        <begin position="411"/>
        <end position="434"/>
    </location>
</feature>
<feature type="transmembrane region" description="Helical" evidence="6">
    <location>
        <begin position="78"/>
        <end position="98"/>
    </location>
</feature>
<feature type="transmembrane region" description="Helical" evidence="6">
    <location>
        <begin position="246"/>
        <end position="270"/>
    </location>
</feature>
<feature type="transmembrane region" description="Helical" evidence="6">
    <location>
        <begin position="276"/>
        <end position="294"/>
    </location>
</feature>
<comment type="subcellular location">
    <subcellularLocation>
        <location evidence="6">Cell membrane</location>
        <topology evidence="6">Multi-pass membrane protein</topology>
    </subcellularLocation>
    <subcellularLocation>
        <location evidence="1">Endomembrane system</location>
        <topology evidence="1">Multi-pass membrane protein</topology>
    </subcellularLocation>
    <subcellularLocation>
        <location evidence="7">Membrane</location>
        <topology evidence="7">Multi-pass membrane protein</topology>
    </subcellularLocation>
</comment>
<dbReference type="GO" id="GO:0012505">
    <property type="term" value="C:endomembrane system"/>
    <property type="evidence" value="ECO:0007669"/>
    <property type="project" value="UniProtKB-SubCell"/>
</dbReference>
<dbReference type="Proteomes" id="UP000220922">
    <property type="component" value="Unassembled WGS sequence"/>
</dbReference>
<protein>
    <recommendedName>
        <fullName evidence="6">NADH-quinone oxidoreductase subunit N</fullName>
        <ecNumber evidence="6">7.1.1.-</ecNumber>
    </recommendedName>
    <alternativeName>
        <fullName evidence="6">NADH dehydrogenase I subunit N</fullName>
    </alternativeName>
    <alternativeName>
        <fullName evidence="6">NDH-1 subunit N</fullName>
    </alternativeName>
</protein>
<dbReference type="AlphaFoldDB" id="A0A2H3KSA7"/>
<dbReference type="PRINTS" id="PR01434">
    <property type="entry name" value="NADHDHGNASE5"/>
</dbReference>
<dbReference type="GO" id="GO:0005886">
    <property type="term" value="C:plasma membrane"/>
    <property type="evidence" value="ECO:0007669"/>
    <property type="project" value="UniProtKB-SubCell"/>
</dbReference>
<feature type="transmembrane region" description="Helical" evidence="6">
    <location>
        <begin position="165"/>
        <end position="189"/>
    </location>
</feature>
<dbReference type="RefSeq" id="WP_097653849.1">
    <property type="nucleotide sequence ID" value="NZ_LYXE01000110.1"/>
</dbReference>
<keyword evidence="2 6" id="KW-1003">Cell membrane</keyword>
<comment type="caution">
    <text evidence="9">The sequence shown here is derived from an EMBL/GenBank/DDBJ whole genome shotgun (WGS) entry which is preliminary data.</text>
</comment>
<feature type="transmembrane region" description="Helical" evidence="6">
    <location>
        <begin position="455"/>
        <end position="478"/>
    </location>
</feature>
<dbReference type="InterPro" id="IPR001750">
    <property type="entry name" value="ND/Mrp_TM"/>
</dbReference>
<evidence type="ECO:0000313" key="9">
    <source>
        <dbReference type="EMBL" id="PDV98125.1"/>
    </source>
</evidence>
<keyword evidence="6" id="KW-0520">NAD</keyword>
<dbReference type="HAMAP" id="MF_00445">
    <property type="entry name" value="NDH1_NuoN_1"/>
    <property type="match status" value="1"/>
</dbReference>
<keyword evidence="6" id="KW-0830">Ubiquinone</keyword>
<dbReference type="EC" id="7.1.1.-" evidence="6"/>
<comment type="function">
    <text evidence="6">NDH-1 shuttles electrons from NADH, via FMN and iron-sulfur (Fe-S) centers, to quinones in the respiratory chain. The immediate electron acceptor for the enzyme in this species is believed to be ubiquinone. Couples the redox reaction to proton translocation (for every two electrons transferred, four hydrogen ions are translocated across the cytoplasmic membrane), and thus conserves the redox energy in a proton gradient.</text>
</comment>
<feature type="transmembrane region" description="Helical" evidence="6">
    <location>
        <begin position="13"/>
        <end position="35"/>
    </location>
</feature>
<feature type="transmembrane region" description="Helical" evidence="6">
    <location>
        <begin position="306"/>
        <end position="325"/>
    </location>
</feature>
<feature type="transmembrane region" description="Helical" evidence="6">
    <location>
        <begin position="209"/>
        <end position="234"/>
    </location>
</feature>
<keyword evidence="6" id="KW-0813">Transport</keyword>
<gene>
    <name evidence="6" type="primary">nuoN</name>
    <name evidence="9" type="ORF">A9Q02_03320</name>
</gene>
<keyword evidence="5 6" id="KW-0472">Membrane</keyword>
<organism evidence="9 10">
    <name type="scientific">Candidatus Chloroploca asiatica</name>
    <dbReference type="NCBI Taxonomy" id="1506545"/>
    <lineage>
        <taxon>Bacteria</taxon>
        <taxon>Bacillati</taxon>
        <taxon>Chloroflexota</taxon>
        <taxon>Chloroflexia</taxon>
        <taxon>Chloroflexales</taxon>
        <taxon>Chloroflexineae</taxon>
        <taxon>Oscillochloridaceae</taxon>
        <taxon>Candidatus Chloroploca</taxon>
    </lineage>
</organism>
<feature type="transmembrane region" description="Helical" evidence="6">
    <location>
        <begin position="374"/>
        <end position="391"/>
    </location>
</feature>
<reference evidence="9 10" key="1">
    <citation type="submission" date="2016-05" db="EMBL/GenBank/DDBJ databases">
        <authorList>
            <person name="Lavstsen T."/>
            <person name="Jespersen J.S."/>
        </authorList>
    </citation>
    <scope>NUCLEOTIDE SEQUENCE [LARGE SCALE GENOMIC DNA]</scope>
    <source>
        <strain evidence="9 10">B7-9</strain>
    </source>
</reference>
<dbReference type="Pfam" id="PF00361">
    <property type="entry name" value="Proton_antipo_M"/>
    <property type="match status" value="1"/>
</dbReference>
<dbReference type="NCBIfam" id="TIGR01770">
    <property type="entry name" value="NDH_I_N"/>
    <property type="match status" value="1"/>
</dbReference>
<dbReference type="GO" id="GO:0042773">
    <property type="term" value="P:ATP synthesis coupled electron transport"/>
    <property type="evidence" value="ECO:0007669"/>
    <property type="project" value="InterPro"/>
</dbReference>
<comment type="similarity">
    <text evidence="6">Belongs to the complex I subunit 2 family.</text>
</comment>
<keyword evidence="6" id="KW-1278">Translocase</keyword>
<keyword evidence="6" id="KW-0874">Quinone</keyword>
<dbReference type="EMBL" id="LYXE01000110">
    <property type="protein sequence ID" value="PDV98125.1"/>
    <property type="molecule type" value="Genomic_DNA"/>
</dbReference>
<comment type="catalytic activity">
    <reaction evidence="6">
        <text>a quinone + NADH + 5 H(+)(in) = a quinol + NAD(+) + 4 H(+)(out)</text>
        <dbReference type="Rhea" id="RHEA:57888"/>
        <dbReference type="ChEBI" id="CHEBI:15378"/>
        <dbReference type="ChEBI" id="CHEBI:24646"/>
        <dbReference type="ChEBI" id="CHEBI:57540"/>
        <dbReference type="ChEBI" id="CHEBI:57945"/>
        <dbReference type="ChEBI" id="CHEBI:132124"/>
    </reaction>
</comment>
<dbReference type="PANTHER" id="PTHR22773">
    <property type="entry name" value="NADH DEHYDROGENASE"/>
    <property type="match status" value="1"/>
</dbReference>
<feature type="transmembrane region" description="Helical" evidence="6">
    <location>
        <begin position="331"/>
        <end position="353"/>
    </location>
</feature>
<feature type="transmembrane region" description="Helical" evidence="6">
    <location>
        <begin position="42"/>
        <end position="62"/>
    </location>
</feature>
<evidence type="ECO:0000256" key="2">
    <source>
        <dbReference type="ARBA" id="ARBA00022475"/>
    </source>
</evidence>
<evidence type="ECO:0000313" key="10">
    <source>
        <dbReference type="Proteomes" id="UP000220922"/>
    </source>
</evidence>
<dbReference type="InterPro" id="IPR010096">
    <property type="entry name" value="NADH-Q_OxRdtase_suN/2"/>
</dbReference>
<evidence type="ECO:0000256" key="1">
    <source>
        <dbReference type="ARBA" id="ARBA00004127"/>
    </source>
</evidence>
<keyword evidence="3 6" id="KW-0812">Transmembrane</keyword>
<accession>A0A2H3KSA7</accession>
<evidence type="ECO:0000256" key="4">
    <source>
        <dbReference type="ARBA" id="ARBA00022989"/>
    </source>
</evidence>
<dbReference type="OrthoDB" id="9807568at2"/>
<keyword evidence="4 6" id="KW-1133">Transmembrane helix</keyword>